<keyword evidence="2" id="KW-1185">Reference proteome</keyword>
<dbReference type="Proteomes" id="UP001209878">
    <property type="component" value="Unassembled WGS sequence"/>
</dbReference>
<protein>
    <submittedName>
        <fullName evidence="1">Uncharacterized protein</fullName>
    </submittedName>
</protein>
<accession>A0AAD9J2G7</accession>
<organism evidence="1 2">
    <name type="scientific">Ridgeia piscesae</name>
    <name type="common">Tubeworm</name>
    <dbReference type="NCBI Taxonomy" id="27915"/>
    <lineage>
        <taxon>Eukaryota</taxon>
        <taxon>Metazoa</taxon>
        <taxon>Spiralia</taxon>
        <taxon>Lophotrochozoa</taxon>
        <taxon>Annelida</taxon>
        <taxon>Polychaeta</taxon>
        <taxon>Sedentaria</taxon>
        <taxon>Canalipalpata</taxon>
        <taxon>Sabellida</taxon>
        <taxon>Siboglinidae</taxon>
        <taxon>Ridgeia</taxon>
    </lineage>
</organism>
<reference evidence="1" key="1">
    <citation type="journal article" date="2023" name="Mol. Biol. Evol.">
        <title>Third-Generation Sequencing Reveals the Adaptive Role of the Epigenome in Three Deep-Sea Polychaetes.</title>
        <authorList>
            <person name="Perez M."/>
            <person name="Aroh O."/>
            <person name="Sun Y."/>
            <person name="Lan Y."/>
            <person name="Juniper S.K."/>
            <person name="Young C.R."/>
            <person name="Angers B."/>
            <person name="Qian P.Y."/>
        </authorList>
    </citation>
    <scope>NUCLEOTIDE SEQUENCE</scope>
    <source>
        <strain evidence="1">R07B-5</strain>
    </source>
</reference>
<evidence type="ECO:0000313" key="1">
    <source>
        <dbReference type="EMBL" id="KAK2145347.1"/>
    </source>
</evidence>
<evidence type="ECO:0000313" key="2">
    <source>
        <dbReference type="Proteomes" id="UP001209878"/>
    </source>
</evidence>
<comment type="caution">
    <text evidence="1">The sequence shown here is derived from an EMBL/GenBank/DDBJ whole genome shotgun (WGS) entry which is preliminary data.</text>
</comment>
<name>A0AAD9J2G7_RIDPI</name>
<proteinExistence type="predicted"/>
<dbReference type="EMBL" id="JAODUO010003954">
    <property type="protein sequence ID" value="KAK2145347.1"/>
    <property type="molecule type" value="Genomic_DNA"/>
</dbReference>
<sequence length="270" mass="30368">MMLLPRCKRPVSVVTLAALLILATALHMFLGGPVSKCHSTNEHLLNAIAALRRAARNTIGTPAHVDVAFTLDQIMAIVGEVPTMALKPSISKHKHTLDVCPEKYLGTVYNYPYHETNRPMQNCTNMRPFRAVLSILLNGFDYDSDDKITQLINEIAYSYPSLTVHVALPRKVQVSSKMKLDVQQHVLAKTTPAGDTWNYLTKVAKTDYIIVGRRLERFSVYARLERMVRLLSEHDDIDIVGGAVRTPDGHWHMGCYQSAMRNYTLTYTNS</sequence>
<gene>
    <name evidence="1" type="ORF">NP493_3815g00000</name>
</gene>
<dbReference type="AlphaFoldDB" id="A0AAD9J2G7"/>